<dbReference type="Pfam" id="PF13516">
    <property type="entry name" value="LRR_6"/>
    <property type="match status" value="3"/>
</dbReference>
<organism evidence="2 4">
    <name type="scientific">Didymodactylos carnosus</name>
    <dbReference type="NCBI Taxonomy" id="1234261"/>
    <lineage>
        <taxon>Eukaryota</taxon>
        <taxon>Metazoa</taxon>
        <taxon>Spiralia</taxon>
        <taxon>Gnathifera</taxon>
        <taxon>Rotifera</taxon>
        <taxon>Eurotatoria</taxon>
        <taxon>Bdelloidea</taxon>
        <taxon>Philodinida</taxon>
        <taxon>Philodinidae</taxon>
        <taxon>Didymodactylos</taxon>
    </lineage>
</organism>
<reference evidence="2" key="1">
    <citation type="submission" date="2021-02" db="EMBL/GenBank/DDBJ databases">
        <authorList>
            <person name="Nowell W R."/>
        </authorList>
    </citation>
    <scope>NUCLEOTIDE SEQUENCE</scope>
</reference>
<dbReference type="InterPro" id="IPR001611">
    <property type="entry name" value="Leu-rich_rpt"/>
</dbReference>
<evidence type="ECO:0000256" key="1">
    <source>
        <dbReference type="ARBA" id="ARBA00022737"/>
    </source>
</evidence>
<name>A0A814ADA1_9BILA</name>
<dbReference type="PANTHER" id="PTHR24111">
    <property type="entry name" value="LEUCINE-RICH REPEAT-CONTAINING PROTEIN 34"/>
    <property type="match status" value="1"/>
</dbReference>
<dbReference type="PANTHER" id="PTHR24111:SF0">
    <property type="entry name" value="LEUCINE-RICH REPEAT-CONTAINING PROTEIN"/>
    <property type="match status" value="1"/>
</dbReference>
<dbReference type="EMBL" id="CAJOBC010001704">
    <property type="protein sequence ID" value="CAF3694024.1"/>
    <property type="molecule type" value="Genomic_DNA"/>
</dbReference>
<dbReference type="Proteomes" id="UP000663829">
    <property type="component" value="Unassembled WGS sequence"/>
</dbReference>
<protein>
    <submittedName>
        <fullName evidence="2">Uncharacterized protein</fullName>
    </submittedName>
</protein>
<comment type="caution">
    <text evidence="2">The sequence shown here is derived from an EMBL/GenBank/DDBJ whole genome shotgun (WGS) entry which is preliminary data.</text>
</comment>
<evidence type="ECO:0000313" key="4">
    <source>
        <dbReference type="Proteomes" id="UP000663829"/>
    </source>
</evidence>
<evidence type="ECO:0000313" key="2">
    <source>
        <dbReference type="EMBL" id="CAF0913407.1"/>
    </source>
</evidence>
<gene>
    <name evidence="2" type="ORF">GPM918_LOCUS9267</name>
    <name evidence="3" type="ORF">SRO942_LOCUS9268</name>
</gene>
<dbReference type="InterPro" id="IPR032675">
    <property type="entry name" value="LRR_dom_sf"/>
</dbReference>
<dbReference type="SUPFAM" id="SSF52047">
    <property type="entry name" value="RNI-like"/>
    <property type="match status" value="1"/>
</dbReference>
<proteinExistence type="predicted"/>
<dbReference type="InterPro" id="IPR052201">
    <property type="entry name" value="LRR-containing_regulator"/>
</dbReference>
<dbReference type="EMBL" id="CAJNOQ010001704">
    <property type="protein sequence ID" value="CAF0913407.1"/>
    <property type="molecule type" value="Genomic_DNA"/>
</dbReference>
<dbReference type="Proteomes" id="UP000681722">
    <property type="component" value="Unassembled WGS sequence"/>
</dbReference>
<dbReference type="Gene3D" id="3.80.10.10">
    <property type="entry name" value="Ribonuclease Inhibitor"/>
    <property type="match status" value="2"/>
</dbReference>
<sequence length="247" mass="28195">MKALSAEYEQVSLKDKRKPHEGIVKTLNSLKGRALRYIYESSYKIRDEELQYILPALQTINMITHIDLRISDQGATLIGEFLKNDGYTQILNLQGNNINRRGAQAIANALKANTFLTSISLADNSIGEGGGMAFAEMLQVNVTLEHLNLSNSDLETDSLIALLTILRYNPSLKSIDISRPIPLFHHTNWMDDVAIHIAQMLEKNDVLQELHLQKFEIRDYGFQWICEKMQHNHSLVYLDLSWFVEPL</sequence>
<dbReference type="OrthoDB" id="272549at2759"/>
<accession>A0A814ADA1</accession>
<evidence type="ECO:0000313" key="3">
    <source>
        <dbReference type="EMBL" id="CAF3694024.1"/>
    </source>
</evidence>
<keyword evidence="4" id="KW-1185">Reference proteome</keyword>
<dbReference type="SMART" id="SM00368">
    <property type="entry name" value="LRR_RI"/>
    <property type="match status" value="4"/>
</dbReference>
<keyword evidence="1" id="KW-0677">Repeat</keyword>
<dbReference type="AlphaFoldDB" id="A0A814ADA1"/>